<evidence type="ECO:0000313" key="2">
    <source>
        <dbReference type="EMBL" id="KYF76256.1"/>
    </source>
</evidence>
<reference evidence="2 3" key="1">
    <citation type="submission" date="2014-02" db="EMBL/GenBank/DDBJ databases">
        <title>The small core and large imbalanced accessory genome model reveals a collaborative survival strategy of Sorangium cellulosum strains in nature.</title>
        <authorList>
            <person name="Han K."/>
            <person name="Peng R."/>
            <person name="Blom J."/>
            <person name="Li Y.-Z."/>
        </authorList>
    </citation>
    <scope>NUCLEOTIDE SEQUENCE [LARGE SCALE GENOMIC DNA]</scope>
    <source>
        <strain evidence="2 3">So0149</strain>
    </source>
</reference>
<dbReference type="AlphaFoldDB" id="A0A150R8H9"/>
<protein>
    <submittedName>
        <fullName evidence="2">Uncharacterized protein</fullName>
    </submittedName>
</protein>
<accession>A0A150R8H9</accession>
<comment type="caution">
    <text evidence="2">The sequence shown here is derived from an EMBL/GenBank/DDBJ whole genome shotgun (WGS) entry which is preliminary data.</text>
</comment>
<feature type="transmembrane region" description="Helical" evidence="1">
    <location>
        <begin position="12"/>
        <end position="33"/>
    </location>
</feature>
<feature type="transmembrane region" description="Helical" evidence="1">
    <location>
        <begin position="45"/>
        <end position="68"/>
    </location>
</feature>
<evidence type="ECO:0000256" key="1">
    <source>
        <dbReference type="SAM" id="Phobius"/>
    </source>
</evidence>
<dbReference type="EMBL" id="JEMC01004049">
    <property type="protein sequence ID" value="KYF76256.1"/>
    <property type="molecule type" value="Genomic_DNA"/>
</dbReference>
<sequence length="184" mass="20095">MDETGKIGKHALLVLPAAATHLGLVLVLGVLHVRLPPGGWVERAVGYYGALSGASSAYSFFAPSVGPLPWATFEVRDRAGTLTTDVLETGASREADLRVKNIIDMYWDEQDPAVRRSLVASWVAKVFAKHPEADSVVIRLESYDLPSMEEVRAGKQPQWYVEYRAKFTLKAQLAAGEVSKEATP</sequence>
<evidence type="ECO:0000313" key="3">
    <source>
        <dbReference type="Proteomes" id="UP000075515"/>
    </source>
</evidence>
<keyword evidence="1" id="KW-0812">Transmembrane</keyword>
<organism evidence="2 3">
    <name type="scientific">Sorangium cellulosum</name>
    <name type="common">Polyangium cellulosum</name>
    <dbReference type="NCBI Taxonomy" id="56"/>
    <lineage>
        <taxon>Bacteria</taxon>
        <taxon>Pseudomonadati</taxon>
        <taxon>Myxococcota</taxon>
        <taxon>Polyangia</taxon>
        <taxon>Polyangiales</taxon>
        <taxon>Polyangiaceae</taxon>
        <taxon>Sorangium</taxon>
    </lineage>
</organism>
<dbReference type="Proteomes" id="UP000075515">
    <property type="component" value="Unassembled WGS sequence"/>
</dbReference>
<keyword evidence="1" id="KW-0472">Membrane</keyword>
<keyword evidence="1" id="KW-1133">Transmembrane helix</keyword>
<gene>
    <name evidence="2" type="ORF">BE18_26025</name>
</gene>
<name>A0A150R8H9_SORCE</name>
<proteinExistence type="predicted"/>